<proteinExistence type="predicted"/>
<comment type="caution">
    <text evidence="2">The sequence shown here is derived from an EMBL/GenBank/DDBJ whole genome shotgun (WGS) entry which is preliminary data.</text>
</comment>
<accession>A0A9P9WLM9</accession>
<evidence type="ECO:0000313" key="2">
    <source>
        <dbReference type="EMBL" id="KAI1869564.1"/>
    </source>
</evidence>
<name>A0A9P9WLM9_9PEZI</name>
<organism evidence="2 3">
    <name type="scientific">Neoarthrinium moseri</name>
    <dbReference type="NCBI Taxonomy" id="1658444"/>
    <lineage>
        <taxon>Eukaryota</taxon>
        <taxon>Fungi</taxon>
        <taxon>Dikarya</taxon>
        <taxon>Ascomycota</taxon>
        <taxon>Pezizomycotina</taxon>
        <taxon>Sordariomycetes</taxon>
        <taxon>Xylariomycetidae</taxon>
        <taxon>Amphisphaeriales</taxon>
        <taxon>Apiosporaceae</taxon>
        <taxon>Neoarthrinium</taxon>
    </lineage>
</organism>
<protein>
    <recommendedName>
        <fullName evidence="1">DUF1308 domain-containing protein</fullName>
    </recommendedName>
</protein>
<dbReference type="PANTHER" id="PTHR13379">
    <property type="entry name" value="UNCHARACTERIZED DUF1308"/>
    <property type="match status" value="1"/>
</dbReference>
<evidence type="ECO:0000259" key="1">
    <source>
        <dbReference type="Pfam" id="PF07000"/>
    </source>
</evidence>
<reference evidence="2" key="1">
    <citation type="submission" date="2021-03" db="EMBL/GenBank/DDBJ databases">
        <title>Revisited historic fungal species revealed as producer of novel bioactive compounds through whole genome sequencing and comparative genomics.</title>
        <authorList>
            <person name="Vignolle G.A."/>
            <person name="Hochenegger N."/>
            <person name="Mach R.L."/>
            <person name="Mach-Aigner A.R."/>
            <person name="Javad Rahimi M."/>
            <person name="Salim K.A."/>
            <person name="Chan C.M."/>
            <person name="Lim L.B.L."/>
            <person name="Cai F."/>
            <person name="Druzhinina I.S."/>
            <person name="U'Ren J.M."/>
            <person name="Derntl C."/>
        </authorList>
    </citation>
    <scope>NUCLEOTIDE SEQUENCE</scope>
    <source>
        <strain evidence="2">TUCIM 5799</strain>
    </source>
</reference>
<dbReference type="InterPro" id="IPR010733">
    <property type="entry name" value="DUF1308"/>
</dbReference>
<dbReference type="PANTHER" id="PTHR13379:SF0">
    <property type="entry name" value="UPF0415 PROTEIN C7ORF25"/>
    <property type="match status" value="1"/>
</dbReference>
<gene>
    <name evidence="2" type="ORF">JX265_006654</name>
</gene>
<keyword evidence="3" id="KW-1185">Reference proteome</keyword>
<dbReference type="EMBL" id="JAFIMR010000015">
    <property type="protein sequence ID" value="KAI1869564.1"/>
    <property type="molecule type" value="Genomic_DNA"/>
</dbReference>
<sequence length="490" mass="53935">MATPPEDSSSHDAQQLLSCAKQLMSEVLTFSDHFADMAQTSSGDGSHVAAGALNYLKQQLKSEIQGLEGVLKKHQSNDPMAPHCTSSTNLPFYEALWNVAKESRDIVALRKWVSCGQYQGKDLLSPGNHIIHHPGDSIPSKHTTTLVDIISDGGQTWVKIAAITGKRVLWDMTKLGWAVGADDSDDEDDEDDFDDIPLFKVAKSLADSASVHRIRGRRPKVQLVLPRIASGESRDIDLVLNRIRKLGIQVQCSNEVSPLQSKPLTTSTLLRMAPSPFARFSGTLNMDTSVLIALISDFSHGPVAQQSWFSSMQKGHLANEAKHKIASTWIYPALSGHKLICTEEAAKTCREIVSTIGTETELARLNLVLYEDPSMTPDIIRREFRVLSKYDMSENIQLPVQIMRDTASTVAEIPSEALEALQDTTEPTKSVFAYGWASQLTTITSNGVGVNNLTRQLEDRSYQGTWPSIWLCPFSRSLVGVPKHVREAAS</sequence>
<dbReference type="Proteomes" id="UP000829685">
    <property type="component" value="Unassembled WGS sequence"/>
</dbReference>
<evidence type="ECO:0000313" key="3">
    <source>
        <dbReference type="Proteomes" id="UP000829685"/>
    </source>
</evidence>
<dbReference type="Pfam" id="PF07000">
    <property type="entry name" value="DUF1308"/>
    <property type="match status" value="1"/>
</dbReference>
<feature type="domain" description="DUF1308" evidence="1">
    <location>
        <begin position="284"/>
        <end position="378"/>
    </location>
</feature>
<dbReference type="AlphaFoldDB" id="A0A9P9WLM9"/>